<dbReference type="HOGENOM" id="CLU_2020697_0_0_1"/>
<dbReference type="Proteomes" id="UP000054477">
    <property type="component" value="Unassembled WGS sequence"/>
</dbReference>
<keyword evidence="3" id="KW-1185">Reference proteome</keyword>
<feature type="non-terminal residue" evidence="2">
    <location>
        <position position="1"/>
    </location>
</feature>
<evidence type="ECO:0000313" key="3">
    <source>
        <dbReference type="Proteomes" id="UP000054477"/>
    </source>
</evidence>
<gene>
    <name evidence="2" type="ORF">K443DRAFT_634530</name>
</gene>
<feature type="compositionally biased region" description="Polar residues" evidence="1">
    <location>
        <begin position="63"/>
        <end position="80"/>
    </location>
</feature>
<feature type="compositionally biased region" description="Low complexity" evidence="1">
    <location>
        <begin position="35"/>
        <end position="50"/>
    </location>
</feature>
<organism evidence="2 3">
    <name type="scientific">Laccaria amethystina LaAM-08-1</name>
    <dbReference type="NCBI Taxonomy" id="1095629"/>
    <lineage>
        <taxon>Eukaryota</taxon>
        <taxon>Fungi</taxon>
        <taxon>Dikarya</taxon>
        <taxon>Basidiomycota</taxon>
        <taxon>Agaricomycotina</taxon>
        <taxon>Agaricomycetes</taxon>
        <taxon>Agaricomycetidae</taxon>
        <taxon>Agaricales</taxon>
        <taxon>Agaricineae</taxon>
        <taxon>Hydnangiaceae</taxon>
        <taxon>Laccaria</taxon>
    </lineage>
</organism>
<protein>
    <submittedName>
        <fullName evidence="2">Uncharacterized protein</fullName>
    </submittedName>
</protein>
<reference evidence="3" key="2">
    <citation type="submission" date="2015-01" db="EMBL/GenBank/DDBJ databases">
        <title>Evolutionary Origins and Diversification of the Mycorrhizal Mutualists.</title>
        <authorList>
            <consortium name="DOE Joint Genome Institute"/>
            <consortium name="Mycorrhizal Genomics Consortium"/>
            <person name="Kohler A."/>
            <person name="Kuo A."/>
            <person name="Nagy L.G."/>
            <person name="Floudas D."/>
            <person name="Copeland A."/>
            <person name="Barry K.W."/>
            <person name="Cichocki N."/>
            <person name="Veneault-Fourrey C."/>
            <person name="LaButti K."/>
            <person name="Lindquist E.A."/>
            <person name="Lipzen A."/>
            <person name="Lundell T."/>
            <person name="Morin E."/>
            <person name="Murat C."/>
            <person name="Riley R."/>
            <person name="Ohm R."/>
            <person name="Sun H."/>
            <person name="Tunlid A."/>
            <person name="Henrissat B."/>
            <person name="Grigoriev I.V."/>
            <person name="Hibbett D.S."/>
            <person name="Martin F."/>
        </authorList>
    </citation>
    <scope>NUCLEOTIDE SEQUENCE [LARGE SCALE GENOMIC DNA]</scope>
    <source>
        <strain evidence="3">LaAM-08-1</strain>
    </source>
</reference>
<name>A0A0C9XG22_9AGAR</name>
<dbReference type="AlphaFoldDB" id="A0A0C9XG22"/>
<sequence length="123" mass="13382">FPLIRPKIQTQPGTVVVASTPYLVTPTLAYFSTTLSMGSSSSSSSPNTTTAPDHLLVFPEPNKQFQRTPPSSNTNSPNVGSSPLLLSSLLHTQRRNVYHSSRILFHSNVNPPAFVTHYVGVDF</sequence>
<feature type="region of interest" description="Disordered" evidence="1">
    <location>
        <begin position="35"/>
        <end position="85"/>
    </location>
</feature>
<dbReference type="EMBL" id="KN838715">
    <property type="protein sequence ID" value="KIJ96621.1"/>
    <property type="molecule type" value="Genomic_DNA"/>
</dbReference>
<accession>A0A0C9XG22</accession>
<evidence type="ECO:0000256" key="1">
    <source>
        <dbReference type="SAM" id="MobiDB-lite"/>
    </source>
</evidence>
<proteinExistence type="predicted"/>
<reference evidence="2 3" key="1">
    <citation type="submission" date="2014-04" db="EMBL/GenBank/DDBJ databases">
        <authorList>
            <consortium name="DOE Joint Genome Institute"/>
            <person name="Kuo A."/>
            <person name="Kohler A."/>
            <person name="Nagy L.G."/>
            <person name="Floudas D."/>
            <person name="Copeland A."/>
            <person name="Barry K.W."/>
            <person name="Cichocki N."/>
            <person name="Veneault-Fourrey C."/>
            <person name="LaButti K."/>
            <person name="Lindquist E.A."/>
            <person name="Lipzen A."/>
            <person name="Lundell T."/>
            <person name="Morin E."/>
            <person name="Murat C."/>
            <person name="Sun H."/>
            <person name="Tunlid A."/>
            <person name="Henrissat B."/>
            <person name="Grigoriev I.V."/>
            <person name="Hibbett D.S."/>
            <person name="Martin F."/>
            <person name="Nordberg H.P."/>
            <person name="Cantor M.N."/>
            <person name="Hua S.X."/>
        </authorList>
    </citation>
    <scope>NUCLEOTIDE SEQUENCE [LARGE SCALE GENOMIC DNA]</scope>
    <source>
        <strain evidence="2 3">LaAM-08-1</strain>
    </source>
</reference>
<evidence type="ECO:0000313" key="2">
    <source>
        <dbReference type="EMBL" id="KIJ96621.1"/>
    </source>
</evidence>